<dbReference type="Proteomes" id="UP000193160">
    <property type="component" value="Unassembled WGS sequence"/>
</dbReference>
<evidence type="ECO:0000256" key="7">
    <source>
        <dbReference type="ARBA" id="ARBA00022857"/>
    </source>
</evidence>
<dbReference type="EMBL" id="NCUT01000030">
    <property type="protein sequence ID" value="ORO69649.1"/>
    <property type="molecule type" value="Genomic_DNA"/>
</dbReference>
<protein>
    <recommendedName>
        <fullName evidence="12">tRNA-dihydrouridine synthase</fullName>
        <ecNumber evidence="12">1.3.1.-</ecNumber>
    </recommendedName>
</protein>
<feature type="binding site" evidence="14">
    <location>
        <position position="172"/>
    </location>
    <ligand>
        <name>FMN</name>
        <dbReference type="ChEBI" id="CHEBI:58210"/>
    </ligand>
</feature>
<keyword evidence="3" id="KW-0820">tRNA-binding</keyword>
<feature type="binding site" evidence="14">
    <location>
        <position position="201"/>
    </location>
    <ligand>
        <name>FMN</name>
        <dbReference type="ChEBI" id="CHEBI:58210"/>
    </ligand>
</feature>
<dbReference type="NCBIfam" id="TIGR00737">
    <property type="entry name" value="nifR3_yhdG"/>
    <property type="match status" value="1"/>
</dbReference>
<dbReference type="GO" id="GO:0017150">
    <property type="term" value="F:tRNA dihydrouridine synthase activity"/>
    <property type="evidence" value="ECO:0007669"/>
    <property type="project" value="InterPro"/>
</dbReference>
<keyword evidence="5 12" id="KW-0288">FMN</keyword>
<evidence type="ECO:0000256" key="10">
    <source>
        <dbReference type="ARBA" id="ARBA00048205"/>
    </source>
</evidence>
<gene>
    <name evidence="16" type="ORF">B7712_09935</name>
</gene>
<dbReference type="InterPro" id="IPR013785">
    <property type="entry name" value="Aldolase_TIM"/>
</dbReference>
<feature type="domain" description="DUS-like FMN-binding" evidence="15">
    <location>
        <begin position="46"/>
        <end position="347"/>
    </location>
</feature>
<dbReference type="GO" id="GO:0050660">
    <property type="term" value="F:flavin adenine dinucleotide binding"/>
    <property type="evidence" value="ECO:0007669"/>
    <property type="project" value="InterPro"/>
</dbReference>
<organism evidence="16 17">
    <name type="scientific">Streptococcus oralis subsp. oralis</name>
    <dbReference type="NCBI Taxonomy" id="1891914"/>
    <lineage>
        <taxon>Bacteria</taxon>
        <taxon>Bacillati</taxon>
        <taxon>Bacillota</taxon>
        <taxon>Bacilli</taxon>
        <taxon>Lactobacillales</taxon>
        <taxon>Streptococcaceae</taxon>
        <taxon>Streptococcus</taxon>
    </lineage>
</organism>
<accession>A0A1X1GJD9</accession>
<dbReference type="InterPro" id="IPR001269">
    <property type="entry name" value="DUS_fam"/>
</dbReference>
<keyword evidence="7" id="KW-0521">NADP</keyword>
<comment type="function">
    <text evidence="2 12">Catalyzes the synthesis of 5,6-dihydrouridine (D), a modified base found in the D-loop of most tRNAs, via the reduction of the C5-C6 double bond in target uridines.</text>
</comment>
<evidence type="ECO:0000256" key="6">
    <source>
        <dbReference type="ARBA" id="ARBA00022694"/>
    </source>
</evidence>
<comment type="catalytic activity">
    <reaction evidence="10">
        <text>a 5,6-dihydrouridine in tRNA + NADP(+) = a uridine in tRNA + NADPH + H(+)</text>
        <dbReference type="Rhea" id="RHEA:23624"/>
        <dbReference type="Rhea" id="RHEA-COMP:13339"/>
        <dbReference type="Rhea" id="RHEA-COMP:13887"/>
        <dbReference type="ChEBI" id="CHEBI:15378"/>
        <dbReference type="ChEBI" id="CHEBI:57783"/>
        <dbReference type="ChEBI" id="CHEBI:58349"/>
        <dbReference type="ChEBI" id="CHEBI:65315"/>
        <dbReference type="ChEBI" id="CHEBI:74443"/>
    </reaction>
</comment>
<dbReference type="AlphaFoldDB" id="A0A1X1GJD9"/>
<proteinExistence type="inferred from homology"/>
<evidence type="ECO:0000256" key="9">
    <source>
        <dbReference type="ARBA" id="ARBA00023002"/>
    </source>
</evidence>
<evidence type="ECO:0000256" key="12">
    <source>
        <dbReference type="PIRNR" id="PIRNR006621"/>
    </source>
</evidence>
<dbReference type="InterPro" id="IPR018517">
    <property type="entry name" value="tRNA_hU_synthase_CS"/>
</dbReference>
<dbReference type="EC" id="1.3.1.-" evidence="12"/>
<comment type="cofactor">
    <cofactor evidence="1 12 14">
        <name>FMN</name>
        <dbReference type="ChEBI" id="CHEBI:58210"/>
    </cofactor>
</comment>
<feature type="binding site" evidence="14">
    <location>
        <begin position="257"/>
        <end position="258"/>
    </location>
    <ligand>
        <name>FMN</name>
        <dbReference type="ChEBI" id="CHEBI:58210"/>
    </ligand>
</feature>
<evidence type="ECO:0000256" key="3">
    <source>
        <dbReference type="ARBA" id="ARBA00022555"/>
    </source>
</evidence>
<feature type="active site" description="Proton donor" evidence="13">
    <location>
        <position position="133"/>
    </location>
</feature>
<evidence type="ECO:0000313" key="16">
    <source>
        <dbReference type="EMBL" id="ORO69649.1"/>
    </source>
</evidence>
<keyword evidence="14" id="KW-0547">Nucleotide-binding</keyword>
<dbReference type="InterPro" id="IPR024036">
    <property type="entry name" value="tRNA-dHydroUridine_Synthase_C"/>
</dbReference>
<dbReference type="Pfam" id="PF01207">
    <property type="entry name" value="Dus"/>
    <property type="match status" value="1"/>
</dbReference>
<dbReference type="FunFam" id="1.10.1200.80:FF:000002">
    <property type="entry name" value="tRNA-dihydrouridine synthase"/>
    <property type="match status" value="1"/>
</dbReference>
<dbReference type="SUPFAM" id="SSF51395">
    <property type="entry name" value="FMN-linked oxidoreductases"/>
    <property type="match status" value="1"/>
</dbReference>
<dbReference type="InterPro" id="IPR004652">
    <property type="entry name" value="DusB-like"/>
</dbReference>
<dbReference type="PANTHER" id="PTHR45846">
    <property type="entry name" value="TRNA-DIHYDROURIDINE(47) SYNTHASE [NAD(P)(+)]-LIKE"/>
    <property type="match status" value="1"/>
</dbReference>
<name>A0A1X1GJD9_STROR</name>
<evidence type="ECO:0000256" key="11">
    <source>
        <dbReference type="ARBA" id="ARBA00048802"/>
    </source>
</evidence>
<comment type="caution">
    <text evidence="16">The sequence shown here is derived from an EMBL/GenBank/DDBJ whole genome shotgun (WGS) entry which is preliminary data.</text>
</comment>
<evidence type="ECO:0000256" key="4">
    <source>
        <dbReference type="ARBA" id="ARBA00022630"/>
    </source>
</evidence>
<dbReference type="InterPro" id="IPR035587">
    <property type="entry name" value="DUS-like_FMN-bd"/>
</dbReference>
<dbReference type="Gene3D" id="1.10.1200.80">
    <property type="entry name" value="Putative flavin oxidoreducatase, domain 2"/>
    <property type="match status" value="1"/>
</dbReference>
<keyword evidence="4 12" id="KW-0285">Flavoprotein</keyword>
<evidence type="ECO:0000259" key="15">
    <source>
        <dbReference type="Pfam" id="PF01207"/>
    </source>
</evidence>
<dbReference type="GO" id="GO:0000049">
    <property type="term" value="F:tRNA binding"/>
    <property type="evidence" value="ECO:0007669"/>
    <property type="project" value="UniProtKB-KW"/>
</dbReference>
<keyword evidence="8" id="KW-0694">RNA-binding</keyword>
<dbReference type="PROSITE" id="PS01136">
    <property type="entry name" value="UPF0034"/>
    <property type="match status" value="1"/>
</dbReference>
<evidence type="ECO:0000256" key="2">
    <source>
        <dbReference type="ARBA" id="ARBA00002790"/>
    </source>
</evidence>
<reference evidence="16 17" key="1">
    <citation type="journal article" date="2016" name="Eur. J. Clin. Microbiol. Infect. Dis.">
        <title>Whole genome sequencing as a tool for phylogenetic analysis of clinical strains of Mitis group streptococci.</title>
        <authorList>
            <person name="Rasmussen L.H."/>
            <person name="Dargis R."/>
            <person name="Hojholt K."/>
            <person name="Christensen J.J."/>
            <person name="Skovgaard O."/>
            <person name="Justesen U.S."/>
            <person name="Rosenvinge F.S."/>
            <person name="Moser C."/>
            <person name="Lukjancenko O."/>
            <person name="Rasmussen S."/>
            <person name="Nielsen X.C."/>
        </authorList>
    </citation>
    <scope>NUCLEOTIDE SEQUENCE [LARGE SCALE GENOMIC DNA]</scope>
    <source>
        <strain evidence="16 17">B_007274_11</strain>
    </source>
</reference>
<keyword evidence="17" id="KW-1185">Reference proteome</keyword>
<keyword evidence="6 12" id="KW-0819">tRNA processing</keyword>
<dbReference type="FunFam" id="3.20.20.70:FF:000167">
    <property type="entry name" value="tRNA-dihydrouridine synthase"/>
    <property type="match status" value="1"/>
</dbReference>
<dbReference type="CDD" id="cd02801">
    <property type="entry name" value="DUS_like_FMN"/>
    <property type="match status" value="1"/>
</dbReference>
<feature type="binding site" evidence="14">
    <location>
        <begin position="48"/>
        <end position="50"/>
    </location>
    <ligand>
        <name>FMN</name>
        <dbReference type="ChEBI" id="CHEBI:58210"/>
    </ligand>
</feature>
<comment type="catalytic activity">
    <reaction evidence="11">
        <text>a 5,6-dihydrouridine in tRNA + NAD(+) = a uridine in tRNA + NADH + H(+)</text>
        <dbReference type="Rhea" id="RHEA:54452"/>
        <dbReference type="Rhea" id="RHEA-COMP:13339"/>
        <dbReference type="Rhea" id="RHEA-COMP:13887"/>
        <dbReference type="ChEBI" id="CHEBI:15378"/>
        <dbReference type="ChEBI" id="CHEBI:57540"/>
        <dbReference type="ChEBI" id="CHEBI:57945"/>
        <dbReference type="ChEBI" id="CHEBI:65315"/>
        <dbReference type="ChEBI" id="CHEBI:74443"/>
    </reaction>
</comment>
<dbReference type="Gene3D" id="3.20.20.70">
    <property type="entry name" value="Aldolase class I"/>
    <property type="match status" value="1"/>
</dbReference>
<evidence type="ECO:0000256" key="8">
    <source>
        <dbReference type="ARBA" id="ARBA00022884"/>
    </source>
</evidence>
<evidence type="ECO:0000256" key="13">
    <source>
        <dbReference type="PIRSR" id="PIRSR006621-1"/>
    </source>
</evidence>
<comment type="similarity">
    <text evidence="12">Belongs to the dus family.</text>
</comment>
<dbReference type="PIRSF" id="PIRSF006621">
    <property type="entry name" value="Dus"/>
    <property type="match status" value="1"/>
</dbReference>
<dbReference type="PANTHER" id="PTHR45846:SF1">
    <property type="entry name" value="TRNA-DIHYDROURIDINE(47) SYNTHASE [NAD(P)(+)]-LIKE"/>
    <property type="match status" value="1"/>
</dbReference>
<sequence>MGQKSLVNSAKQLITLMKTTWRNSFVTNLNTPFMIGNVEIPNRTVLAPMAGVTNSAFRTIAKELGAGLVVMEMVSDKGIQYNNEKTLHMLHIDEGENPVSIQLFGSDEDSLARAAEFIQENTKTDIVDINMGCPVNKIVKNEAGAMWLKDPDKIYSIINKVQSVLDIPLTVKMRTGWSDPSLAVENALAAEAAGVSALAMHGRTREQMYTGHADLETLHDVAQALTKIPFIANGDIRTIQEAKQRIEEVGADAVMIGRAAMGNPYLFNQINHYFETGEILPDLTFEDKMKIAYEHLKRLINLKGENVAVREFRGLAPHYLRGTSGAAKLRGAISQASTLAEIEALLQLDKA</sequence>
<evidence type="ECO:0000313" key="17">
    <source>
        <dbReference type="Proteomes" id="UP000193160"/>
    </source>
</evidence>
<evidence type="ECO:0000256" key="5">
    <source>
        <dbReference type="ARBA" id="ARBA00022643"/>
    </source>
</evidence>
<evidence type="ECO:0000256" key="1">
    <source>
        <dbReference type="ARBA" id="ARBA00001917"/>
    </source>
</evidence>
<evidence type="ECO:0000256" key="14">
    <source>
        <dbReference type="PIRSR" id="PIRSR006621-2"/>
    </source>
</evidence>
<keyword evidence="9 12" id="KW-0560">Oxidoreductase</keyword>
<feature type="binding site" evidence="14">
    <location>
        <position position="102"/>
    </location>
    <ligand>
        <name>FMN</name>
        <dbReference type="ChEBI" id="CHEBI:58210"/>
    </ligand>
</feature>